<accession>A0A090MH76</accession>
<gene>
    <name evidence="3" type="ORF">BN850_0089970</name>
</gene>
<dbReference type="InterPro" id="IPR018306">
    <property type="entry name" value="Phage_T5_Orf172_DNA-bd"/>
</dbReference>
<proteinExistence type="predicted"/>
<evidence type="ECO:0000313" key="3">
    <source>
        <dbReference type="EMBL" id="CEG05025.1"/>
    </source>
</evidence>
<dbReference type="SMART" id="SM00974">
    <property type="entry name" value="T5orf172"/>
    <property type="match status" value="1"/>
</dbReference>
<feature type="compositionally biased region" description="Low complexity" evidence="1">
    <location>
        <begin position="461"/>
        <end position="472"/>
    </location>
</feature>
<name>A0A090MH76_9HYPO</name>
<feature type="region of interest" description="Disordered" evidence="1">
    <location>
        <begin position="65"/>
        <end position="117"/>
    </location>
</feature>
<evidence type="ECO:0000259" key="2">
    <source>
        <dbReference type="SMART" id="SM00974"/>
    </source>
</evidence>
<dbReference type="Pfam" id="PF10544">
    <property type="entry name" value="T5orf172"/>
    <property type="match status" value="1"/>
</dbReference>
<feature type="compositionally biased region" description="Acidic residues" evidence="1">
    <location>
        <begin position="78"/>
        <end position="92"/>
    </location>
</feature>
<dbReference type="AlphaFoldDB" id="A0A090MH76"/>
<protein>
    <submittedName>
        <fullName evidence="3">WGS project CBMI000000000 data, contig CS3069_c002717</fullName>
    </submittedName>
</protein>
<dbReference type="EMBL" id="CBMI010002715">
    <property type="protein sequence ID" value="CEG05025.1"/>
    <property type="molecule type" value="Genomic_DNA"/>
</dbReference>
<reference evidence="3" key="1">
    <citation type="submission" date="2013-05" db="EMBL/GenBank/DDBJ databases">
        <title>Draft genome sequences of six wheat associated Fusarium spp. isolates.</title>
        <authorList>
            <person name="Moolhuijzen P.M."/>
            <person name="Manners J.M."/>
            <person name="Wilcox S."/>
            <person name="Bellgard M.I."/>
            <person name="Gardiner D.M."/>
        </authorList>
    </citation>
    <scope>NUCLEOTIDE SEQUENCE</scope>
    <source>
        <strain evidence="3">CS3069</strain>
    </source>
</reference>
<evidence type="ECO:0000256" key="1">
    <source>
        <dbReference type="SAM" id="MobiDB-lite"/>
    </source>
</evidence>
<comment type="caution">
    <text evidence="3">The sequence shown here is derived from an EMBL/GenBank/DDBJ whole genome shotgun (WGS) entry which is preliminary data.</text>
</comment>
<feature type="region of interest" description="Disordered" evidence="1">
    <location>
        <begin position="461"/>
        <end position="481"/>
    </location>
</feature>
<organism evidence="3">
    <name type="scientific">Fusarium clavum</name>
    <dbReference type="NCBI Taxonomy" id="2594811"/>
    <lineage>
        <taxon>Eukaryota</taxon>
        <taxon>Fungi</taxon>
        <taxon>Dikarya</taxon>
        <taxon>Ascomycota</taxon>
        <taxon>Pezizomycotina</taxon>
        <taxon>Sordariomycetes</taxon>
        <taxon>Hypocreomycetidae</taxon>
        <taxon>Hypocreales</taxon>
        <taxon>Nectriaceae</taxon>
        <taxon>Fusarium</taxon>
        <taxon>Fusarium incarnatum-equiseti species complex</taxon>
    </lineage>
</organism>
<sequence>MRLWSEIEQKKECLDIPSFYVKVGDLLQLTYCHVHKPQVLKSFEEWKDRHCACIVLADTPAETSQSFSQKSNRVLKDDPDETSEPETPETEVFDPSVYSDTSPFPTPLTEPDSIRTPIKLPASILGRSIPDTQPDIVDHVPMSTADKDKFAVNAITKDISTLSLGSTLPTPNKSSAGGKPAIAESISEDDDASFQGMPEELSIIIDEKSVVDQATTCVSTWQGKAPKVEDDPLGHQIAIEGIGIAQLSRKGTLHHVSPIIKALNTPPTSEKQRRHGIVYILRSTSNKGIFKIGWTEKSAEERHHQPNNCYAKNTEIIYESRKPFAGAYKAELLAQKFLGSCNLPIIECESCGKGHREWFKGEEAVIRGTLEAMEDFLQLPAYELKAGQENDGEMTLSQEAKKRVKSMCNISIEGLRGSTVGQKEPASVQDEVLGENIGVNSQTATQTTAPRVTADIPIQTTEVESSQESETSTGEKIGRALGKAGTKFGKVKGKFKDTFQNMRSRESTPDPDGFQQVPKDAGAFVNFTTNILWALKGGKPEALKENGSLWDSLVQAVEEKKEKFKEDIAKGRREAEGRS</sequence>
<feature type="domain" description="Bacteriophage T5 Orf172 DNA-binding" evidence="2">
    <location>
        <begin position="284"/>
        <end position="373"/>
    </location>
</feature>